<evidence type="ECO:0000313" key="2">
    <source>
        <dbReference type="Proteomes" id="UP001153712"/>
    </source>
</evidence>
<protein>
    <submittedName>
        <fullName evidence="1">Uncharacterized protein</fullName>
    </submittedName>
</protein>
<sequence length="67" mass="7691">MCVCSEIGGVCKEYSHDARNRFILVKSTPIRPWGRRLRRDDATEKNPLTRYRTGVSNDTDVDGFARC</sequence>
<proteinExistence type="predicted"/>
<name>A0A9N9TSY5_PHYSR</name>
<reference evidence="1" key="1">
    <citation type="submission" date="2022-01" db="EMBL/GenBank/DDBJ databases">
        <authorList>
            <person name="King R."/>
        </authorList>
    </citation>
    <scope>NUCLEOTIDE SEQUENCE</scope>
</reference>
<organism evidence="1 2">
    <name type="scientific">Phyllotreta striolata</name>
    <name type="common">Striped flea beetle</name>
    <name type="synonym">Crioceris striolata</name>
    <dbReference type="NCBI Taxonomy" id="444603"/>
    <lineage>
        <taxon>Eukaryota</taxon>
        <taxon>Metazoa</taxon>
        <taxon>Ecdysozoa</taxon>
        <taxon>Arthropoda</taxon>
        <taxon>Hexapoda</taxon>
        <taxon>Insecta</taxon>
        <taxon>Pterygota</taxon>
        <taxon>Neoptera</taxon>
        <taxon>Endopterygota</taxon>
        <taxon>Coleoptera</taxon>
        <taxon>Polyphaga</taxon>
        <taxon>Cucujiformia</taxon>
        <taxon>Chrysomeloidea</taxon>
        <taxon>Chrysomelidae</taxon>
        <taxon>Galerucinae</taxon>
        <taxon>Alticini</taxon>
        <taxon>Phyllotreta</taxon>
    </lineage>
</organism>
<evidence type="ECO:0000313" key="1">
    <source>
        <dbReference type="EMBL" id="CAG9861860.1"/>
    </source>
</evidence>
<dbReference type="Proteomes" id="UP001153712">
    <property type="component" value="Chromosome 5"/>
</dbReference>
<dbReference type="AlphaFoldDB" id="A0A9N9TSY5"/>
<keyword evidence="2" id="KW-1185">Reference proteome</keyword>
<accession>A0A9N9TSY5</accession>
<dbReference type="EMBL" id="OU900098">
    <property type="protein sequence ID" value="CAG9861860.1"/>
    <property type="molecule type" value="Genomic_DNA"/>
</dbReference>
<gene>
    <name evidence="1" type="ORF">PHYEVI_LOCUS8186</name>
</gene>